<dbReference type="InterPro" id="IPR001123">
    <property type="entry name" value="LeuE-type"/>
</dbReference>
<feature type="transmembrane region" description="Helical" evidence="7">
    <location>
        <begin position="87"/>
        <end position="104"/>
    </location>
</feature>
<evidence type="ECO:0000313" key="8">
    <source>
        <dbReference type="EMBL" id="SHO65883.1"/>
    </source>
</evidence>
<dbReference type="Proteomes" id="UP000186406">
    <property type="component" value="Unassembled WGS sequence"/>
</dbReference>
<keyword evidence="5 7" id="KW-1133">Transmembrane helix</keyword>
<dbReference type="Pfam" id="PF01810">
    <property type="entry name" value="LysE"/>
    <property type="match status" value="1"/>
</dbReference>
<evidence type="ECO:0000256" key="2">
    <source>
        <dbReference type="ARBA" id="ARBA00007928"/>
    </source>
</evidence>
<evidence type="ECO:0000256" key="4">
    <source>
        <dbReference type="ARBA" id="ARBA00022692"/>
    </source>
</evidence>
<feature type="transmembrane region" description="Helical" evidence="7">
    <location>
        <begin position="22"/>
        <end position="46"/>
    </location>
</feature>
<dbReference type="AlphaFoldDB" id="A0A1M7ZLU8"/>
<organism evidence="8 9">
    <name type="scientific">Pseudoxanthobacter soli DSM 19599</name>
    <dbReference type="NCBI Taxonomy" id="1123029"/>
    <lineage>
        <taxon>Bacteria</taxon>
        <taxon>Pseudomonadati</taxon>
        <taxon>Pseudomonadota</taxon>
        <taxon>Alphaproteobacteria</taxon>
        <taxon>Hyphomicrobiales</taxon>
        <taxon>Segnochrobactraceae</taxon>
        <taxon>Pseudoxanthobacter</taxon>
    </lineage>
</organism>
<accession>A0A1M7ZLU8</accession>
<reference evidence="8 9" key="1">
    <citation type="submission" date="2016-12" db="EMBL/GenBank/DDBJ databases">
        <authorList>
            <person name="Song W.-J."/>
            <person name="Kurnit D.M."/>
        </authorList>
    </citation>
    <scope>NUCLEOTIDE SEQUENCE [LARGE SCALE GENOMIC DNA]</scope>
    <source>
        <strain evidence="8 9">DSM 19599</strain>
    </source>
</reference>
<keyword evidence="6 7" id="KW-0472">Membrane</keyword>
<proteinExistence type="inferred from homology"/>
<keyword evidence="9" id="KW-1185">Reference proteome</keyword>
<dbReference type="EMBL" id="FRXO01000004">
    <property type="protein sequence ID" value="SHO65883.1"/>
    <property type="molecule type" value="Genomic_DNA"/>
</dbReference>
<feature type="transmembrane region" description="Helical" evidence="7">
    <location>
        <begin position="166"/>
        <end position="187"/>
    </location>
</feature>
<comment type="similarity">
    <text evidence="2">Belongs to the Rht family.</text>
</comment>
<protein>
    <submittedName>
        <fullName evidence="8">Threonine/homoserine/homoserine lactone efflux protein</fullName>
    </submittedName>
</protein>
<evidence type="ECO:0000256" key="1">
    <source>
        <dbReference type="ARBA" id="ARBA00004651"/>
    </source>
</evidence>
<name>A0A1M7ZLU8_9HYPH</name>
<evidence type="ECO:0000256" key="7">
    <source>
        <dbReference type="SAM" id="Phobius"/>
    </source>
</evidence>
<sequence>MPGAYKPAPPFAGSETQMTPEFLLTSLIIVASPGTGVLVTLAAGLSRGTRASIVAAFGCTLGIVPHMVAAITGLAALLHASAVAFETVRYAGVAYLLYMAWRTLRENGALKIEADETPRSVREVIVSAILVNLLNPKLSIFFFAFLPQFVGAGAASALPQMLELSLTFMAMTFVVFVVYGVFAASVRSRILSRPAIVTWMRRTFAAAFIGLGVKLALTER</sequence>
<evidence type="ECO:0000256" key="6">
    <source>
        <dbReference type="ARBA" id="ARBA00023136"/>
    </source>
</evidence>
<feature type="transmembrane region" description="Helical" evidence="7">
    <location>
        <begin position="53"/>
        <end position="81"/>
    </location>
</feature>
<gene>
    <name evidence="8" type="ORF">SAMN02745172_02532</name>
</gene>
<dbReference type="PANTHER" id="PTHR30086">
    <property type="entry name" value="ARGININE EXPORTER PROTEIN ARGO"/>
    <property type="match status" value="1"/>
</dbReference>
<keyword evidence="4 7" id="KW-0812">Transmembrane</keyword>
<dbReference type="GO" id="GO:0042970">
    <property type="term" value="F:homoserine transmembrane transporter activity"/>
    <property type="evidence" value="ECO:0007669"/>
    <property type="project" value="TreeGrafter"/>
</dbReference>
<evidence type="ECO:0000313" key="9">
    <source>
        <dbReference type="Proteomes" id="UP000186406"/>
    </source>
</evidence>
<keyword evidence="3" id="KW-1003">Cell membrane</keyword>
<feature type="transmembrane region" description="Helical" evidence="7">
    <location>
        <begin position="124"/>
        <end position="146"/>
    </location>
</feature>
<dbReference type="PANTHER" id="PTHR30086:SF14">
    <property type="entry name" value="HOMOSERINE_HOMOSERINE LACTONE EFFLUX PROTEIN"/>
    <property type="match status" value="1"/>
</dbReference>
<dbReference type="GO" id="GO:0005886">
    <property type="term" value="C:plasma membrane"/>
    <property type="evidence" value="ECO:0007669"/>
    <property type="project" value="UniProtKB-SubCell"/>
</dbReference>
<comment type="subcellular location">
    <subcellularLocation>
        <location evidence="1">Cell membrane</location>
        <topology evidence="1">Multi-pass membrane protein</topology>
    </subcellularLocation>
</comment>
<evidence type="ECO:0000256" key="5">
    <source>
        <dbReference type="ARBA" id="ARBA00022989"/>
    </source>
</evidence>
<evidence type="ECO:0000256" key="3">
    <source>
        <dbReference type="ARBA" id="ARBA00022475"/>
    </source>
</evidence>
<dbReference type="PIRSF" id="PIRSF006324">
    <property type="entry name" value="LeuE"/>
    <property type="match status" value="1"/>
</dbReference>